<evidence type="ECO:0000313" key="2">
    <source>
        <dbReference type="EMBL" id="KCZ82469.1"/>
    </source>
</evidence>
<sequence>MDRNTFSNLFRVASAKIMRTLLFSSAITVASVLFAVLLPRCDLNLKFNITFSIFTKYLDLLLVSYFHFQDYYSRNMVIIYFKDFEHIDIDFIIDTLTDHNNTYIIFKIWLNDIFTFPNIRLFQSIFAILADIIFIQYLQPYF</sequence>
<keyword evidence="1" id="KW-0472">Membrane</keyword>
<dbReference type="Proteomes" id="UP000030655">
    <property type="component" value="Unassembled WGS sequence"/>
</dbReference>
<accession>A0A059F635</accession>
<evidence type="ECO:0000256" key="1">
    <source>
        <dbReference type="SAM" id="Phobius"/>
    </source>
</evidence>
<dbReference type="EMBL" id="KK365130">
    <property type="protein sequence ID" value="KCZ82469.1"/>
    <property type="molecule type" value="Genomic_DNA"/>
</dbReference>
<dbReference type="VEuPathDB" id="MicrosporidiaDB:H312_00127"/>
<evidence type="ECO:0000313" key="3">
    <source>
        <dbReference type="Proteomes" id="UP000030655"/>
    </source>
</evidence>
<feature type="transmembrane region" description="Helical" evidence="1">
    <location>
        <begin position="121"/>
        <end position="139"/>
    </location>
</feature>
<proteinExistence type="predicted"/>
<keyword evidence="1" id="KW-1133">Transmembrane helix</keyword>
<feature type="transmembrane region" description="Helical" evidence="1">
    <location>
        <begin position="45"/>
        <end position="66"/>
    </location>
</feature>
<dbReference type="AlphaFoldDB" id="A0A059F635"/>
<protein>
    <submittedName>
        <fullName evidence="2">Uncharacterized protein</fullName>
    </submittedName>
</protein>
<gene>
    <name evidence="2" type="ORF">H312_00127</name>
</gene>
<keyword evidence="1" id="KW-0812">Transmembrane</keyword>
<reference evidence="2 3" key="2">
    <citation type="submission" date="2014-03" db="EMBL/GenBank/DDBJ databases">
        <title>The Genome Sequence of Anncaliia algerae insect isolate PRA339.</title>
        <authorList>
            <consortium name="The Broad Institute Genome Sequencing Platform"/>
            <consortium name="The Broad Institute Genome Sequencing Center for Infectious Disease"/>
            <person name="Cuomo C."/>
            <person name="Becnel J."/>
            <person name="Sanscrainte N."/>
            <person name="Walker B."/>
            <person name="Young S.K."/>
            <person name="Zeng Q."/>
            <person name="Gargeya S."/>
            <person name="Fitzgerald M."/>
            <person name="Haas B."/>
            <person name="Abouelleil A."/>
            <person name="Alvarado L."/>
            <person name="Arachchi H.M."/>
            <person name="Berlin A.M."/>
            <person name="Chapman S.B."/>
            <person name="Dewar J."/>
            <person name="Goldberg J."/>
            <person name="Griggs A."/>
            <person name="Gujja S."/>
            <person name="Hansen M."/>
            <person name="Howarth C."/>
            <person name="Imamovic A."/>
            <person name="Larimer J."/>
            <person name="McCowan C."/>
            <person name="Murphy C."/>
            <person name="Neiman D."/>
            <person name="Pearson M."/>
            <person name="Priest M."/>
            <person name="Roberts A."/>
            <person name="Saif S."/>
            <person name="Shea T."/>
            <person name="Sisk P."/>
            <person name="Sykes S."/>
            <person name="Wortman J."/>
            <person name="Nusbaum C."/>
            <person name="Birren B."/>
        </authorList>
    </citation>
    <scope>NUCLEOTIDE SEQUENCE [LARGE SCALE GENOMIC DNA]</scope>
    <source>
        <strain evidence="2 3">PRA339</strain>
    </source>
</reference>
<reference evidence="3" key="1">
    <citation type="submission" date="2013-02" db="EMBL/GenBank/DDBJ databases">
        <authorList>
            <consortium name="The Broad Institute Genome Sequencing Platform"/>
            <person name="Cuomo C."/>
            <person name="Becnel J."/>
            <person name="Sanscrainte N."/>
            <person name="Walker B."/>
            <person name="Young S.K."/>
            <person name="Zeng Q."/>
            <person name="Gargeya S."/>
            <person name="Fitzgerald M."/>
            <person name="Haas B."/>
            <person name="Abouelleil A."/>
            <person name="Alvarado L."/>
            <person name="Arachchi H.M."/>
            <person name="Berlin A.M."/>
            <person name="Chapman S.B."/>
            <person name="Dewar J."/>
            <person name="Goldberg J."/>
            <person name="Griggs A."/>
            <person name="Gujja S."/>
            <person name="Hansen M."/>
            <person name="Howarth C."/>
            <person name="Imamovic A."/>
            <person name="Larimer J."/>
            <person name="McCowan C."/>
            <person name="Murphy C."/>
            <person name="Neiman D."/>
            <person name="Pearson M."/>
            <person name="Priest M."/>
            <person name="Roberts A."/>
            <person name="Saif S."/>
            <person name="Shea T."/>
            <person name="Sisk P."/>
            <person name="Sykes S."/>
            <person name="Wortman J."/>
            <person name="Nusbaum C."/>
            <person name="Birren B."/>
        </authorList>
    </citation>
    <scope>NUCLEOTIDE SEQUENCE [LARGE SCALE GENOMIC DNA]</scope>
    <source>
        <strain evidence="3">PRA339</strain>
    </source>
</reference>
<keyword evidence="3" id="KW-1185">Reference proteome</keyword>
<organism evidence="2 3">
    <name type="scientific">Anncaliia algerae PRA339</name>
    <dbReference type="NCBI Taxonomy" id="1288291"/>
    <lineage>
        <taxon>Eukaryota</taxon>
        <taxon>Fungi</taxon>
        <taxon>Fungi incertae sedis</taxon>
        <taxon>Microsporidia</taxon>
        <taxon>Tubulinosematoidea</taxon>
        <taxon>Tubulinosematidae</taxon>
        <taxon>Anncaliia</taxon>
    </lineage>
</organism>
<name>A0A059F635_9MICR</name>
<dbReference type="HOGENOM" id="CLU_1815328_0_0_1"/>
<feature type="transmembrane region" description="Helical" evidence="1">
    <location>
        <begin position="21"/>
        <end position="39"/>
    </location>
</feature>